<dbReference type="EMBL" id="JABXYK010000022">
    <property type="protein sequence ID" value="NVP58211.1"/>
    <property type="molecule type" value="Genomic_DNA"/>
</dbReference>
<evidence type="ECO:0000313" key="3">
    <source>
        <dbReference type="EMBL" id="NVP58211.1"/>
    </source>
</evidence>
<feature type="transmembrane region" description="Helical" evidence="2">
    <location>
        <begin position="28"/>
        <end position="49"/>
    </location>
</feature>
<dbReference type="SUPFAM" id="SSF103473">
    <property type="entry name" value="MFS general substrate transporter"/>
    <property type="match status" value="1"/>
</dbReference>
<feature type="compositionally biased region" description="Low complexity" evidence="1">
    <location>
        <begin position="106"/>
        <end position="130"/>
    </location>
</feature>
<accession>A0ABX2QLG7</accession>
<comment type="caution">
    <text evidence="3">The sequence shown here is derived from an EMBL/GenBank/DDBJ whole genome shotgun (WGS) entry which is preliminary data.</text>
</comment>
<name>A0ABX2QLG7_9HYPH</name>
<evidence type="ECO:0000256" key="1">
    <source>
        <dbReference type="SAM" id="MobiDB-lite"/>
    </source>
</evidence>
<dbReference type="RefSeq" id="WP_176952111.1">
    <property type="nucleotide sequence ID" value="NZ_JABXYK010000022.1"/>
</dbReference>
<organism evidence="3 4">
    <name type="scientific">Mycoplana rhizolycopersici</name>
    <dbReference type="NCBI Taxonomy" id="2746702"/>
    <lineage>
        <taxon>Bacteria</taxon>
        <taxon>Pseudomonadati</taxon>
        <taxon>Pseudomonadota</taxon>
        <taxon>Alphaproteobacteria</taxon>
        <taxon>Hyphomicrobiales</taxon>
        <taxon>Rhizobiaceae</taxon>
        <taxon>Mycoplana</taxon>
    </lineage>
</organism>
<feature type="region of interest" description="Disordered" evidence="1">
    <location>
        <begin position="106"/>
        <end position="141"/>
    </location>
</feature>
<evidence type="ECO:0000256" key="2">
    <source>
        <dbReference type="SAM" id="Phobius"/>
    </source>
</evidence>
<sequence length="141" mass="14743">MWELYAMWAWLLIFMRRAAEGTLPPNMASLITFAPIAAGLFGCVAGGLLSDRFGPTATTAGLMIVSGLRALIIGAWAMIALRRSPAAVRPALMNSFAKIGLSLQAERSGSGSRASQSSRTASSSATSMSRPANGRKLCAPP</sequence>
<keyword evidence="2" id="KW-0472">Membrane</keyword>
<proteinExistence type="predicted"/>
<protein>
    <recommendedName>
        <fullName evidence="5">MFS transporter</fullName>
    </recommendedName>
</protein>
<evidence type="ECO:0008006" key="5">
    <source>
        <dbReference type="Google" id="ProtNLM"/>
    </source>
</evidence>
<keyword evidence="2" id="KW-1133">Transmembrane helix</keyword>
<keyword evidence="4" id="KW-1185">Reference proteome</keyword>
<evidence type="ECO:0000313" key="4">
    <source>
        <dbReference type="Proteomes" id="UP000659172"/>
    </source>
</evidence>
<dbReference type="Proteomes" id="UP000659172">
    <property type="component" value="Unassembled WGS sequence"/>
</dbReference>
<gene>
    <name evidence="3" type="ORF">HV823_23515</name>
</gene>
<reference evidence="3 4" key="1">
    <citation type="submission" date="2020-06" db="EMBL/GenBank/DDBJ databases">
        <title>Rhizobium sp.nov. isolated from the tomato plant.</title>
        <authorList>
            <person name="Thin K.K."/>
            <person name="Zhang X."/>
            <person name="He S."/>
        </authorList>
    </citation>
    <scope>NUCLEOTIDE SEQUENCE [LARGE SCALE GENOMIC DNA]</scope>
    <source>
        <strain evidence="3 4">DBTS2</strain>
    </source>
</reference>
<keyword evidence="2" id="KW-0812">Transmembrane</keyword>
<dbReference type="InterPro" id="IPR036259">
    <property type="entry name" value="MFS_trans_sf"/>
</dbReference>
<feature type="transmembrane region" description="Helical" evidence="2">
    <location>
        <begin position="61"/>
        <end position="81"/>
    </location>
</feature>